<name>A0AA38PFI2_9AGAR</name>
<accession>A0AA38PFI2</accession>
<protein>
    <recommendedName>
        <fullName evidence="3">F-box domain-containing protein</fullName>
    </recommendedName>
</protein>
<comment type="caution">
    <text evidence="1">The sequence shown here is derived from an EMBL/GenBank/DDBJ whole genome shotgun (WGS) entry which is preliminary data.</text>
</comment>
<evidence type="ECO:0000313" key="1">
    <source>
        <dbReference type="EMBL" id="KAJ3841723.1"/>
    </source>
</evidence>
<dbReference type="PANTHER" id="PTHR16134">
    <property type="entry name" value="F-BOX/TPR REPEAT PROTEIN POF3"/>
    <property type="match status" value="1"/>
</dbReference>
<reference evidence="1" key="1">
    <citation type="submission" date="2022-08" db="EMBL/GenBank/DDBJ databases">
        <authorList>
            <consortium name="DOE Joint Genome Institute"/>
            <person name="Min B."/>
            <person name="Riley R."/>
            <person name="Sierra-Patev S."/>
            <person name="Naranjo-Ortiz M."/>
            <person name="Looney B."/>
            <person name="Konkel Z."/>
            <person name="Slot J.C."/>
            <person name="Sakamoto Y."/>
            <person name="Steenwyk J.L."/>
            <person name="Rokas A."/>
            <person name="Carro J."/>
            <person name="Camarero S."/>
            <person name="Ferreira P."/>
            <person name="Molpeceres G."/>
            <person name="Ruiz-Duenas F.J."/>
            <person name="Serrano A."/>
            <person name="Henrissat B."/>
            <person name="Drula E."/>
            <person name="Hughes K.W."/>
            <person name="Mata J.L."/>
            <person name="Ishikawa N.K."/>
            <person name="Vargas-Isla R."/>
            <person name="Ushijima S."/>
            <person name="Smith C.A."/>
            <person name="Ahrendt S."/>
            <person name="Andreopoulos W."/>
            <person name="He G."/>
            <person name="Labutti K."/>
            <person name="Lipzen A."/>
            <person name="Ng V."/>
            <person name="Sandor L."/>
            <person name="Barry K."/>
            <person name="Martinez A.T."/>
            <person name="Xiao Y."/>
            <person name="Gibbons J.G."/>
            <person name="Terashima K."/>
            <person name="Hibbett D.S."/>
            <person name="Grigoriev I.V."/>
        </authorList>
    </citation>
    <scope>NUCLEOTIDE SEQUENCE</scope>
    <source>
        <strain evidence="1">TFB9207</strain>
    </source>
</reference>
<proteinExistence type="predicted"/>
<dbReference type="PANTHER" id="PTHR16134:SF119">
    <property type="entry name" value="AT02038P-RELATED"/>
    <property type="match status" value="1"/>
</dbReference>
<evidence type="ECO:0000313" key="2">
    <source>
        <dbReference type="Proteomes" id="UP001163846"/>
    </source>
</evidence>
<dbReference type="Proteomes" id="UP001163846">
    <property type="component" value="Unassembled WGS sequence"/>
</dbReference>
<dbReference type="SUPFAM" id="SSF52047">
    <property type="entry name" value="RNI-like"/>
    <property type="match status" value="1"/>
</dbReference>
<dbReference type="InterPro" id="IPR032675">
    <property type="entry name" value="LRR_dom_sf"/>
</dbReference>
<organism evidence="1 2">
    <name type="scientific">Lentinula raphanica</name>
    <dbReference type="NCBI Taxonomy" id="153919"/>
    <lineage>
        <taxon>Eukaryota</taxon>
        <taxon>Fungi</taxon>
        <taxon>Dikarya</taxon>
        <taxon>Basidiomycota</taxon>
        <taxon>Agaricomycotina</taxon>
        <taxon>Agaricomycetes</taxon>
        <taxon>Agaricomycetidae</taxon>
        <taxon>Agaricales</taxon>
        <taxon>Marasmiineae</taxon>
        <taxon>Omphalotaceae</taxon>
        <taxon>Lentinula</taxon>
    </lineage>
</organism>
<keyword evidence="2" id="KW-1185">Reference proteome</keyword>
<dbReference type="AlphaFoldDB" id="A0AA38PFI2"/>
<sequence>METSEFSVIDASPVYHPCFFIPGPHVEKLPLEVLAEVFALCADEDWPVAPLTLGTVCSTWKEIIDRSPRVWQVVVLEDTNLSSPVAAQSRARLWISRSASLQFDLKLNVKEANNVLYLLAPFLPAIDRWRQITITGACQKCICLSDTSSRRGMLNDLSVSIYEDDGDNHTNTGDTTAIPRLKYTGYRWQNYLDMNMFCLTHLPRASQSSLAPLRFTSLSMTDKNFYRLHVQPLRFTEILSLLETCPHLESFTFHGWMFSQGSQSFPVVSLPSLRTLNIHETPCARVMLSKIYAPVLSELYLVDLSMHLNPDYLQGLGDSEDDNDEYLSRERWSDRATGVGLRTLIAHCNPPLKTLVMAFSDMRVKDYIHVFDRLTELEDLRITAAGTQVYERSDMVISLLRPYAAASISPLHCSLNVRLPHLRHLEIRECPCMSGDTIVETLLQRVAFTDQLAFTLEVVIISKCEQFGVQHQDRLNRELGPRLRSQLNTTTTMVIAGT</sequence>
<dbReference type="EMBL" id="MU806030">
    <property type="protein sequence ID" value="KAJ3841723.1"/>
    <property type="molecule type" value="Genomic_DNA"/>
</dbReference>
<dbReference type="Gene3D" id="3.80.10.10">
    <property type="entry name" value="Ribonuclease Inhibitor"/>
    <property type="match status" value="1"/>
</dbReference>
<evidence type="ECO:0008006" key="3">
    <source>
        <dbReference type="Google" id="ProtNLM"/>
    </source>
</evidence>
<gene>
    <name evidence="1" type="ORF">F5878DRAFT_609612</name>
</gene>